<reference evidence="2 3" key="1">
    <citation type="journal article" date="2015" name="Genome Announc.">
        <title>Complete Genome Sequence of Steroid-Transforming Nocardioides simplex VKM Ac-2033D.</title>
        <authorList>
            <person name="Shtratnikova V.Y."/>
            <person name="Schelkunov M.I."/>
            <person name="Pekov Y.A."/>
            <person name="Fokina V.V."/>
            <person name="Logacheva M.D."/>
            <person name="Sokolov S.L."/>
            <person name="Bragin E.Y."/>
            <person name="Ashapkin V.V."/>
            <person name="Donova M.V."/>
        </authorList>
    </citation>
    <scope>NUCLEOTIDE SEQUENCE [LARGE SCALE GENOMIC DNA]</scope>
    <source>
        <strain evidence="2 3">VKM Ac-2033D</strain>
    </source>
</reference>
<evidence type="ECO:0000313" key="3">
    <source>
        <dbReference type="Proteomes" id="UP000030300"/>
    </source>
</evidence>
<feature type="region of interest" description="Disordered" evidence="1">
    <location>
        <begin position="51"/>
        <end position="84"/>
    </location>
</feature>
<evidence type="ECO:0000313" key="2">
    <source>
        <dbReference type="EMBL" id="AIY16370.1"/>
    </source>
</evidence>
<sequence>MGFIDKLKGAKDTVTEKVGDAVDKHGDKIESGLEKAADFVDDKTKGKYHDKIESATDKAKDALGKRGDGEGDGGTTGTGDDTSV</sequence>
<dbReference type="Pfam" id="PF14013">
    <property type="entry name" value="MT0933_antitox"/>
    <property type="match status" value="1"/>
</dbReference>
<dbReference type="STRING" id="2045.KR76_05655"/>
<dbReference type="HOGENOM" id="CLU_148727_3_0_11"/>
<keyword evidence="3" id="KW-1185">Reference proteome</keyword>
<dbReference type="Proteomes" id="UP000030300">
    <property type="component" value="Chromosome"/>
</dbReference>
<dbReference type="EMBL" id="CP009896">
    <property type="protein sequence ID" value="AIY16370.1"/>
    <property type="molecule type" value="Genomic_DNA"/>
</dbReference>
<feature type="compositionally biased region" description="Basic and acidic residues" evidence="1">
    <location>
        <begin position="51"/>
        <end position="69"/>
    </location>
</feature>
<dbReference type="OrthoDB" id="5125103at2"/>
<gene>
    <name evidence="2" type="ORF">KR76_05655</name>
</gene>
<dbReference type="InterPro" id="IPR028037">
    <property type="entry name" value="Antitoxin_Rv0909/MT0933"/>
</dbReference>
<evidence type="ECO:0000256" key="1">
    <source>
        <dbReference type="SAM" id="MobiDB-lite"/>
    </source>
</evidence>
<accession>A0A0A1DLU9</accession>
<organism evidence="2 3">
    <name type="scientific">Nocardioides simplex</name>
    <name type="common">Arthrobacter simplex</name>
    <dbReference type="NCBI Taxonomy" id="2045"/>
    <lineage>
        <taxon>Bacteria</taxon>
        <taxon>Bacillati</taxon>
        <taxon>Actinomycetota</taxon>
        <taxon>Actinomycetes</taxon>
        <taxon>Propionibacteriales</taxon>
        <taxon>Nocardioidaceae</taxon>
        <taxon>Pimelobacter</taxon>
    </lineage>
</organism>
<proteinExistence type="predicted"/>
<dbReference type="AlphaFoldDB" id="A0A0A1DLU9"/>
<name>A0A0A1DLU9_NOCSI</name>
<dbReference type="KEGG" id="psim:KR76_05655"/>
<protein>
    <submittedName>
        <fullName evidence="2">Uncharacterized protein</fullName>
    </submittedName>
</protein>
<dbReference type="GeneID" id="96608429"/>
<dbReference type="RefSeq" id="WP_038677162.1">
    <property type="nucleotide sequence ID" value="NZ_BJMC01000002.1"/>
</dbReference>